<evidence type="ECO:0000313" key="2">
    <source>
        <dbReference type="Proteomes" id="UP000250235"/>
    </source>
</evidence>
<name>A0A2Z7B5Y0_9LAMI</name>
<protein>
    <submittedName>
        <fullName evidence="1">Uncharacterized protein</fullName>
    </submittedName>
</protein>
<evidence type="ECO:0000313" key="1">
    <source>
        <dbReference type="EMBL" id="KZV28987.1"/>
    </source>
</evidence>
<proteinExistence type="predicted"/>
<dbReference type="Proteomes" id="UP000250235">
    <property type="component" value="Unassembled WGS sequence"/>
</dbReference>
<dbReference type="AlphaFoldDB" id="A0A2Z7B5Y0"/>
<gene>
    <name evidence="1" type="ORF">F511_44330</name>
</gene>
<keyword evidence="2" id="KW-1185">Reference proteome</keyword>
<dbReference type="EMBL" id="KV009913">
    <property type="protein sequence ID" value="KZV28987.1"/>
    <property type="molecule type" value="Genomic_DNA"/>
</dbReference>
<sequence length="78" mass="9081">MDDFSSDVIIQQELQLKIQQMRRGASFGMSCDDISLDVITISRWSKAQTLKRRRVLNQQMKPNAKSRCDVVLEISRCY</sequence>
<accession>A0A2Z7B5Y0</accession>
<organism evidence="1 2">
    <name type="scientific">Dorcoceras hygrometricum</name>
    <dbReference type="NCBI Taxonomy" id="472368"/>
    <lineage>
        <taxon>Eukaryota</taxon>
        <taxon>Viridiplantae</taxon>
        <taxon>Streptophyta</taxon>
        <taxon>Embryophyta</taxon>
        <taxon>Tracheophyta</taxon>
        <taxon>Spermatophyta</taxon>
        <taxon>Magnoliopsida</taxon>
        <taxon>eudicotyledons</taxon>
        <taxon>Gunneridae</taxon>
        <taxon>Pentapetalae</taxon>
        <taxon>asterids</taxon>
        <taxon>lamiids</taxon>
        <taxon>Lamiales</taxon>
        <taxon>Gesneriaceae</taxon>
        <taxon>Didymocarpoideae</taxon>
        <taxon>Trichosporeae</taxon>
        <taxon>Loxocarpinae</taxon>
        <taxon>Dorcoceras</taxon>
    </lineage>
</organism>
<reference evidence="1 2" key="1">
    <citation type="journal article" date="2015" name="Proc. Natl. Acad. Sci. U.S.A.">
        <title>The resurrection genome of Boea hygrometrica: A blueprint for survival of dehydration.</title>
        <authorList>
            <person name="Xiao L."/>
            <person name="Yang G."/>
            <person name="Zhang L."/>
            <person name="Yang X."/>
            <person name="Zhao S."/>
            <person name="Ji Z."/>
            <person name="Zhou Q."/>
            <person name="Hu M."/>
            <person name="Wang Y."/>
            <person name="Chen M."/>
            <person name="Xu Y."/>
            <person name="Jin H."/>
            <person name="Xiao X."/>
            <person name="Hu G."/>
            <person name="Bao F."/>
            <person name="Hu Y."/>
            <person name="Wan P."/>
            <person name="Li L."/>
            <person name="Deng X."/>
            <person name="Kuang T."/>
            <person name="Xiang C."/>
            <person name="Zhu J.K."/>
            <person name="Oliver M.J."/>
            <person name="He Y."/>
        </authorList>
    </citation>
    <scope>NUCLEOTIDE SEQUENCE [LARGE SCALE GENOMIC DNA]</scope>
    <source>
        <strain evidence="2">cv. XS01</strain>
    </source>
</reference>